<dbReference type="InterPro" id="IPR011335">
    <property type="entry name" value="Restrct_endonuc-II-like"/>
</dbReference>
<dbReference type="InterPro" id="IPR015314">
    <property type="entry name" value="Restrct_endonuc_II_EcoRV"/>
</dbReference>
<dbReference type="Proteomes" id="UP001500603">
    <property type="component" value="Unassembled WGS sequence"/>
</dbReference>
<evidence type="ECO:0000256" key="3">
    <source>
        <dbReference type="ARBA" id="ARBA00022801"/>
    </source>
</evidence>
<keyword evidence="1" id="KW-0540">Nuclease</keyword>
<evidence type="ECO:0000313" key="4">
    <source>
        <dbReference type="EMBL" id="GAA5047834.1"/>
    </source>
</evidence>
<organism evidence="4 5">
    <name type="scientific">Nocardia callitridis</name>
    <dbReference type="NCBI Taxonomy" id="648753"/>
    <lineage>
        <taxon>Bacteria</taxon>
        <taxon>Bacillati</taxon>
        <taxon>Actinomycetota</taxon>
        <taxon>Actinomycetes</taxon>
        <taxon>Mycobacteriales</taxon>
        <taxon>Nocardiaceae</taxon>
        <taxon>Nocardia</taxon>
    </lineage>
</organism>
<keyword evidence="2" id="KW-0255">Endonuclease</keyword>
<evidence type="ECO:0008006" key="6">
    <source>
        <dbReference type="Google" id="ProtNLM"/>
    </source>
</evidence>
<dbReference type="Pfam" id="PF09233">
    <property type="entry name" value="Endonuc-EcoRV"/>
    <property type="match status" value="1"/>
</dbReference>
<evidence type="ECO:0000256" key="1">
    <source>
        <dbReference type="ARBA" id="ARBA00022722"/>
    </source>
</evidence>
<evidence type="ECO:0000256" key="2">
    <source>
        <dbReference type="ARBA" id="ARBA00022759"/>
    </source>
</evidence>
<protein>
    <recommendedName>
        <fullName evidence="6">Restriction endonuclease</fullName>
    </recommendedName>
</protein>
<comment type="caution">
    <text evidence="4">The sequence shown here is derived from an EMBL/GenBank/DDBJ whole genome shotgun (WGS) entry which is preliminary data.</text>
</comment>
<dbReference type="InterPro" id="IPR037057">
    <property type="entry name" value="DNA_rep_MutH/T2_RE_sf"/>
</dbReference>
<keyword evidence="3" id="KW-0378">Hydrolase</keyword>
<accession>A0ABP9JYY8</accession>
<evidence type="ECO:0000313" key="5">
    <source>
        <dbReference type="Proteomes" id="UP001500603"/>
    </source>
</evidence>
<dbReference type="Gene3D" id="3.40.600.10">
    <property type="entry name" value="DNA mismatch repair MutH/Restriction endonuclease, type II"/>
    <property type="match status" value="1"/>
</dbReference>
<dbReference type="SUPFAM" id="SSF52980">
    <property type="entry name" value="Restriction endonuclease-like"/>
    <property type="match status" value="1"/>
</dbReference>
<dbReference type="RefSeq" id="WP_345494298.1">
    <property type="nucleotide sequence ID" value="NZ_BAABJM010000001.1"/>
</dbReference>
<sequence length="257" mass="28695">MMEQLDVEDWLRSQCAAYGFGLGGAYRVRGDHAWPLVANDEDDLSQQLTSGGHILPLPKEPAALANVLEVGIVGFLMDRIEAVDGAEAERGTERGYPDLEISGETFGGGFHAVDIKVARRAVSKKGNVLNRTQSAITLYTGNTYFRHPSMHFPGTFRPFADYSSHLDVLGIYTLNEETPGRVDDLELIVQQPWKIASKQRSSTTREYIGAVQGIDALRQGEGAFQTPEAFYTYWRKYKFKTARVVEQMFAKRLAEEP</sequence>
<keyword evidence="5" id="KW-1185">Reference proteome</keyword>
<reference evidence="5" key="1">
    <citation type="journal article" date="2019" name="Int. J. Syst. Evol. Microbiol.">
        <title>The Global Catalogue of Microorganisms (GCM) 10K type strain sequencing project: providing services to taxonomists for standard genome sequencing and annotation.</title>
        <authorList>
            <consortium name="The Broad Institute Genomics Platform"/>
            <consortium name="The Broad Institute Genome Sequencing Center for Infectious Disease"/>
            <person name="Wu L."/>
            <person name="Ma J."/>
        </authorList>
    </citation>
    <scope>NUCLEOTIDE SEQUENCE [LARGE SCALE GENOMIC DNA]</scope>
    <source>
        <strain evidence="5">JCM 18298</strain>
    </source>
</reference>
<dbReference type="EMBL" id="BAABJM010000001">
    <property type="protein sequence ID" value="GAA5047834.1"/>
    <property type="molecule type" value="Genomic_DNA"/>
</dbReference>
<name>A0ABP9JYY8_9NOCA</name>
<proteinExistence type="predicted"/>
<gene>
    <name evidence="4" type="ORF">GCM10023318_14840</name>
</gene>